<dbReference type="PANTHER" id="PTHR23244">
    <property type="entry name" value="KELCH REPEAT DOMAIN"/>
    <property type="match status" value="1"/>
</dbReference>
<sequence length="1170" mass="128013">MDSGALGGSPVLRQVASFTIRYFSLSRVPRNMSRTLGLPTMLAPLPLSNLAASTPHSTNSCVMAPTTLTMVPSLSLENDFKRDTEDPNCQHSGGGAVGQDNHAPAVSTRSLIGVCGSVLPEKKGGLPKAGHIGVCYRQDLYVFGGVNSKGQFSNHVFCHEKRTLLWRETRGIGVVPRGRANHAGVLIGSKIYIHGGHRQLEVFDDLFAYEVETTRWEKIACERSQGPGPVFLHAMVYIPPLHSLLVLGGIHQREQNSWLGHLFDLRNRVWTGVPPPPSVSAQHLQLVTVAYHAPSAMVVVLGLMEMNVLEDNTAPTPHVHLFQPSTFLWRRVETRTAPESPLPFCMEDTWEPLLHILIPGGGGVYDPFLESWMFPLPSTVTDDTNDDDALGQRPSKASVVLPPVPQNKYGFLVLDLRRMSWSLVSCNVSRKLVAELNAVNRVTREKMERIVMRNPAAAAALALAGSSSHSNSPVHQPVNGDSVLGLSRTSLDHGASGVAIRRQSGFRHQPSQWQRHSSSSTSLPWARASATRTSMGSGNTDSKTAALLSASRYRRLFFFDDAPEFMRKYTLVAVRDEAAKSGRLRPLQYVVLHGGLTEPTDYAMLMFTPMVTWLDVNGAVPAGGTCRKSRSDSLCGQGAANLGSWRGSACVQSFGASNDDYEDEDFDDDASLVCSGASTSARTSQRDYRSTVPYAPPREVEGLIHSRAGRDSDEDEDDVNGEEQLNSRGAMRRSFLLPTLQCGRTSRNYCRFALQFAPGNSVQKESLLPYLNIPVAVLQTPGDVQKWSRHYYTDQRRWLSGRLKDALLEDRKLRRLRQVNKARQAQMTTVSGAGASVSLAGSAAHEDESNDESESFMEGLYFMESLTGDPRTHSGANSSGLLANEDQLSLDAAAAAVTRAEAQKKRVCDFFEEHGLDVFDEDRDLQSPQGQTQMRTTPTKLSGNEAKHDGRQKDPRPKERTAVAEGANEKATKRSEASPLVPNSGAPDAFVPLVSESQMADPCFERLRTKVRQDGGRERMAVTLFHDLFTNGLAGGAPGAALDFRNLAAYALLKGLMARLRADGDLHETHRRRAQLRWRFLRAVVRTGEAVYLLYLASQADFKMKGTVVTGTPSLLLAPDLYFVGPSQAYRVPCKPVPYNLAASSAPPLASSSRLAQVTASGMVVYHSLK</sequence>
<feature type="region of interest" description="Disordered" evidence="1">
    <location>
        <begin position="506"/>
        <end position="541"/>
    </location>
</feature>
<feature type="region of interest" description="Disordered" evidence="1">
    <location>
        <begin position="81"/>
        <end position="101"/>
    </location>
</feature>
<accession>A4HP07</accession>
<evidence type="ECO:0000313" key="2">
    <source>
        <dbReference type="EMBL" id="CAM43913.1"/>
    </source>
</evidence>
<organism evidence="2 3">
    <name type="scientific">Leishmania braziliensis</name>
    <dbReference type="NCBI Taxonomy" id="5660"/>
    <lineage>
        <taxon>Eukaryota</taxon>
        <taxon>Discoba</taxon>
        <taxon>Euglenozoa</taxon>
        <taxon>Kinetoplastea</taxon>
        <taxon>Metakinetoplastina</taxon>
        <taxon>Trypanosomatida</taxon>
        <taxon>Trypanosomatidae</taxon>
        <taxon>Leishmaniinae</taxon>
        <taxon>Leishmania</taxon>
        <taxon>Leishmania braziliensis species complex</taxon>
    </lineage>
</organism>
<feature type="compositionally biased region" description="Basic and acidic residues" evidence="1">
    <location>
        <begin position="945"/>
        <end position="976"/>
    </location>
</feature>
<feature type="compositionally biased region" description="Basic and acidic residues" evidence="1">
    <location>
        <begin position="699"/>
        <end position="711"/>
    </location>
</feature>
<dbReference type="PANTHER" id="PTHR23244:SF471">
    <property type="entry name" value="GUANINE NUCLEOTIDE-BINDING PROTEIN SUBUNIT BETA 1-RELATED"/>
    <property type="match status" value="1"/>
</dbReference>
<dbReference type="Gene3D" id="2.120.10.80">
    <property type="entry name" value="Kelch-type beta propeller"/>
    <property type="match status" value="1"/>
</dbReference>
<keyword evidence="3" id="KW-1185">Reference proteome</keyword>
<dbReference type="InterPro" id="IPR015915">
    <property type="entry name" value="Kelch-typ_b-propeller"/>
</dbReference>
<feature type="region of interest" description="Disordered" evidence="1">
    <location>
        <begin position="467"/>
        <end position="486"/>
    </location>
</feature>
<dbReference type="OMA" id="YIHGGHR"/>
<feature type="region of interest" description="Disordered" evidence="1">
    <location>
        <begin position="919"/>
        <end position="984"/>
    </location>
</feature>
<feature type="compositionally biased region" description="Acidic residues" evidence="1">
    <location>
        <begin position="712"/>
        <end position="721"/>
    </location>
</feature>
<dbReference type="Proteomes" id="UP000007258">
    <property type="component" value="Chromosome 36"/>
</dbReference>
<dbReference type="KEGG" id="lbz:LBRM_35_1610"/>
<dbReference type="VEuPathDB" id="TriTrypDB:LbrM.35.1610"/>
<dbReference type="Pfam" id="PF24681">
    <property type="entry name" value="Kelch_KLHDC2_KLHL20_DRC7"/>
    <property type="match status" value="1"/>
</dbReference>
<dbReference type="RefSeq" id="XP_001568782.1">
    <property type="nucleotide sequence ID" value="XM_001568732.1"/>
</dbReference>
<dbReference type="STRING" id="5660.A4HP07"/>
<feature type="compositionally biased region" description="Polar residues" evidence="1">
    <location>
        <begin position="530"/>
        <end position="541"/>
    </location>
</feature>
<dbReference type="EMBL" id="FR799010">
    <property type="protein sequence ID" value="CAM43913.1"/>
    <property type="molecule type" value="Genomic_DNA"/>
</dbReference>
<dbReference type="GeneID" id="5419756"/>
<gene>
    <name evidence="2" type="ORF">LBRM_35_1610</name>
</gene>
<reference evidence="2 3" key="2">
    <citation type="journal article" date="2011" name="Genome Res.">
        <title>Chromosome and gene copy number variation allow major structural change between species and strains of Leishmania.</title>
        <authorList>
            <person name="Rogers M.B."/>
            <person name="Hilley J.D."/>
            <person name="Dickens N.J."/>
            <person name="Wilkes J."/>
            <person name="Bates P.A."/>
            <person name="Depledge D.P."/>
            <person name="Harris D."/>
            <person name="Her Y."/>
            <person name="Herzyk P."/>
            <person name="Imamura H."/>
            <person name="Otto T.D."/>
            <person name="Sanders M."/>
            <person name="Seeger K."/>
            <person name="Dujardin J.C."/>
            <person name="Berriman M."/>
            <person name="Smith D.F."/>
            <person name="Hertz-Fowler C."/>
            <person name="Mottram J.C."/>
        </authorList>
    </citation>
    <scope>NUCLEOTIDE SEQUENCE [LARGE SCALE GENOMIC DNA]</scope>
    <source>
        <strain evidence="2 3">MHOM/BR/75/M2904</strain>
    </source>
</reference>
<dbReference type="AlphaFoldDB" id="A4HP07"/>
<evidence type="ECO:0000313" key="3">
    <source>
        <dbReference type="Proteomes" id="UP000007258"/>
    </source>
</evidence>
<feature type="region of interest" description="Disordered" evidence="1">
    <location>
        <begin position="699"/>
        <end position="727"/>
    </location>
</feature>
<feature type="compositionally biased region" description="Polar residues" evidence="1">
    <location>
        <begin position="926"/>
        <end position="942"/>
    </location>
</feature>
<dbReference type="SUPFAM" id="SSF117281">
    <property type="entry name" value="Kelch motif"/>
    <property type="match status" value="1"/>
</dbReference>
<name>A4HP07_LEIBR</name>
<proteinExistence type="predicted"/>
<protein>
    <submittedName>
        <fullName evidence="2">Uncharacterized protein</fullName>
    </submittedName>
</protein>
<dbReference type="InParanoid" id="A4HP07"/>
<reference evidence="2 3" key="1">
    <citation type="journal article" date="2007" name="Nat. Genet.">
        <title>Comparative genomic analysis of three Leishmania species that cause diverse human disease.</title>
        <authorList>
            <person name="Peacock C.S."/>
            <person name="Seeger K."/>
            <person name="Harris D."/>
            <person name="Murphy L."/>
            <person name="Ruiz J.C."/>
            <person name="Quail M.A."/>
            <person name="Peters N."/>
            <person name="Adlem E."/>
            <person name="Tivey A."/>
            <person name="Aslett M."/>
            <person name="Kerhornou A."/>
            <person name="Ivens A."/>
            <person name="Fraser A."/>
            <person name="Rajandream M.A."/>
            <person name="Carver T."/>
            <person name="Norbertczak H."/>
            <person name="Chillingworth T."/>
            <person name="Hance Z."/>
            <person name="Jagels K."/>
            <person name="Moule S."/>
            <person name="Ormond D."/>
            <person name="Rutter S."/>
            <person name="Squares R."/>
            <person name="Whitehead S."/>
            <person name="Rabbinowitsch E."/>
            <person name="Arrowsmith C."/>
            <person name="White B."/>
            <person name="Thurston S."/>
            <person name="Bringaud F."/>
            <person name="Baldauf S.L."/>
            <person name="Faulconbridge A."/>
            <person name="Jeffares D."/>
            <person name="Depledge D.P."/>
            <person name="Oyola S.O."/>
            <person name="Hilley J.D."/>
            <person name="Brito L.O."/>
            <person name="Tosi L.R."/>
            <person name="Barrell B."/>
            <person name="Cruz A.K."/>
            <person name="Mottram J.C."/>
            <person name="Smith D.F."/>
            <person name="Berriman M."/>
        </authorList>
    </citation>
    <scope>NUCLEOTIDE SEQUENCE [LARGE SCALE GENOMIC DNA]</scope>
    <source>
        <strain evidence="2 3">MHOM/BR/75/M2904</strain>
    </source>
</reference>
<evidence type="ECO:0000256" key="1">
    <source>
        <dbReference type="SAM" id="MobiDB-lite"/>
    </source>
</evidence>
<dbReference type="FunFam" id="2.120.10.80:FF:000182">
    <property type="entry name" value="Kelch_motif/Galactose_oxidase_-_central_domain_containing_protein_-_putative"/>
    <property type="match status" value="1"/>
</dbReference>